<dbReference type="EMBL" id="UIVS01000004">
    <property type="protein sequence ID" value="SVP95196.1"/>
    <property type="molecule type" value="Genomic_DNA"/>
</dbReference>
<protein>
    <submittedName>
        <fullName evidence="1">Uncharacterized protein</fullName>
    </submittedName>
</protein>
<evidence type="ECO:0000313" key="1">
    <source>
        <dbReference type="EMBL" id="SVP94351.1"/>
    </source>
</evidence>
<gene>
    <name evidence="1" type="ORF">TAT_000335500</name>
    <name evidence="2" type="ORF">TAV_000335300</name>
</gene>
<dbReference type="AlphaFoldDB" id="A0A3B0NDD5"/>
<dbReference type="EMBL" id="UIVT01000004">
    <property type="protein sequence ID" value="SVP94351.1"/>
    <property type="molecule type" value="Genomic_DNA"/>
</dbReference>
<name>A0A3B0NDD5_THEAN</name>
<organism evidence="1">
    <name type="scientific">Theileria annulata</name>
    <dbReference type="NCBI Taxonomy" id="5874"/>
    <lineage>
        <taxon>Eukaryota</taxon>
        <taxon>Sar</taxon>
        <taxon>Alveolata</taxon>
        <taxon>Apicomplexa</taxon>
        <taxon>Aconoidasida</taxon>
        <taxon>Piroplasmida</taxon>
        <taxon>Theileriidae</taxon>
        <taxon>Theileria</taxon>
    </lineage>
</organism>
<proteinExistence type="predicted"/>
<accession>A0A3B0NDD5</accession>
<sequence length="771" mass="87671">MATGLNIPNTVTNNVNKGVGLEFSDLGDKSEKILKVLKNSKESFENYFNLFQQGNFNSDSTDVFPDVRVDNLDRVLSRLKLALNLLNPSVKEVNRVLSEFSNLTKKVDEIREITKNIEFSDDFIRLSEIENSLNNNYLKLNSVEKLKLYLNPLIPNVDITPSLSDTESLEEISAIITASEQLKISKQFCENLNQFLQKTQSTSYKIVNESLSAINKSFDHVCQLCFDVLCKEMDRISVLSSRLNCDSGVINEPLINIPNTQDTLNIISIFEDHDTQYITNHNINTVNTNYGNDVNHPNNTDHINRLTSMNSLNSVNKLNSMKSLNSVTEQSYSMRLLKIMIMSGEKLEQFLSYCIEFLSNLSRKRYSALLQYIKPKNRDNNSVYDVFMNLQLVISLIKSSVISLYTNCELDLYSQNHRDFNVLTAQEYIHKVTETLIPLLENKLDTIITHDSVVSEDEHITDVSEHMTIGPVMGLNEIIELYTAIQICHFYYNKISNILKPPYLQVYNTISSFETLNSSSLTKNTSVPPTMNDNPSDSVNDSLNVDGPVLISFNRLCNNWNEMIMLKLQKSITIPLSSQDFKGFESEILNTIANFLSEIVSIQLEYSVSDDLVTILEMTINPVINWCQRVSNSLPNGYIFLLNSYSTLLSSIQSPLVDKSFKLLLEELKEFVIDSFVNDIIPTIITALGGKLIELESHQVECNDTFLHNVKSVIFTDGILEFIPPEQLSQLDSTNLKSIFKRIYIYLAKVYQTNLNDDISNKLITLANTYS</sequence>
<reference evidence="1" key="1">
    <citation type="submission" date="2018-07" db="EMBL/GenBank/DDBJ databases">
        <authorList>
            <person name="Quirk P.G."/>
            <person name="Krulwich T.A."/>
        </authorList>
    </citation>
    <scope>NUCLEOTIDE SEQUENCE</scope>
    <source>
        <strain evidence="1">Anand</strain>
    </source>
</reference>
<evidence type="ECO:0000313" key="2">
    <source>
        <dbReference type="EMBL" id="SVP95196.1"/>
    </source>
</evidence>
<dbReference type="VEuPathDB" id="PiroplasmaDB:TA08310"/>